<dbReference type="Gene3D" id="3.40.1190.20">
    <property type="match status" value="1"/>
</dbReference>
<feature type="domain" description="Carbohydrate kinase PfkB" evidence="7">
    <location>
        <begin position="5"/>
        <end position="285"/>
    </location>
</feature>
<dbReference type="PIRSF" id="PIRSF000535">
    <property type="entry name" value="1PFK/6PFK/LacC"/>
    <property type="match status" value="1"/>
</dbReference>
<keyword evidence="3" id="KW-0547">Nucleotide-binding</keyword>
<evidence type="ECO:0000259" key="7">
    <source>
        <dbReference type="Pfam" id="PF00294"/>
    </source>
</evidence>
<dbReference type="AlphaFoldDB" id="A0A840A4R1"/>
<dbReference type="NCBIfam" id="TIGR03168">
    <property type="entry name" value="1-PFK"/>
    <property type="match status" value="1"/>
</dbReference>
<protein>
    <recommendedName>
        <fullName evidence="6">Phosphofructokinase</fullName>
    </recommendedName>
</protein>
<dbReference type="InterPro" id="IPR017583">
    <property type="entry name" value="Tagatose/fructose_Pkinase"/>
</dbReference>
<evidence type="ECO:0000313" key="8">
    <source>
        <dbReference type="EMBL" id="MBB3892979.1"/>
    </source>
</evidence>
<keyword evidence="5" id="KW-0067">ATP-binding</keyword>
<proteinExistence type="inferred from homology"/>
<comment type="similarity">
    <text evidence="1 6">Belongs to the carbohydrate kinase PfkB family.</text>
</comment>
<name>A0A840A4R1_9CAUL</name>
<dbReference type="PROSITE" id="PS00584">
    <property type="entry name" value="PFKB_KINASES_2"/>
    <property type="match status" value="1"/>
</dbReference>
<dbReference type="Pfam" id="PF00294">
    <property type="entry name" value="PfkB"/>
    <property type="match status" value="1"/>
</dbReference>
<keyword evidence="2 6" id="KW-0808">Transferase</keyword>
<evidence type="ECO:0000256" key="1">
    <source>
        <dbReference type="ARBA" id="ARBA00010688"/>
    </source>
</evidence>
<dbReference type="PANTHER" id="PTHR46566:SF2">
    <property type="entry name" value="ATP-DEPENDENT 6-PHOSPHOFRUCTOKINASE ISOZYME 2"/>
    <property type="match status" value="1"/>
</dbReference>
<evidence type="ECO:0000256" key="5">
    <source>
        <dbReference type="ARBA" id="ARBA00022840"/>
    </source>
</evidence>
<dbReference type="GO" id="GO:0005524">
    <property type="term" value="F:ATP binding"/>
    <property type="evidence" value="ECO:0007669"/>
    <property type="project" value="UniProtKB-KW"/>
</dbReference>
<keyword evidence="4 8" id="KW-0418">Kinase</keyword>
<evidence type="ECO:0000256" key="6">
    <source>
        <dbReference type="PIRNR" id="PIRNR000535"/>
    </source>
</evidence>
<dbReference type="InterPro" id="IPR002173">
    <property type="entry name" value="Carboh/pur_kinase_PfkB_CS"/>
</dbReference>
<sequence>MNPAIDLSTSTQAVEPVRKLRCGATRREAGGGGINVARVAQRLGAHVTALYPVGGFVGQMLERLVEGEGVRSVGTPIAGDTREDFTVLDERTGQQYRFVLPGPQISEPEWTLCLARLADLAPDCDFVCASGSLPPGVPEDFYARAAEVVRGRGAKFVVDTSGAALRATLKTKLYLVKPNLRELQDLTGATLDDQASLLRACRELISPNGAEVVALTLGSDGAMLVTADRAWRAPALPVRVASTVGAGDSFLGAMVWALASESGLEAAFRHAMAGGAAALLAPGTGLAHAVDVRQLVDQVTIQGLSET</sequence>
<accession>A0A840A4R1</accession>
<dbReference type="FunFam" id="3.40.1190.20:FF:000001">
    <property type="entry name" value="Phosphofructokinase"/>
    <property type="match status" value="1"/>
</dbReference>
<dbReference type="GO" id="GO:0003872">
    <property type="term" value="F:6-phosphofructokinase activity"/>
    <property type="evidence" value="ECO:0007669"/>
    <property type="project" value="TreeGrafter"/>
</dbReference>
<dbReference type="GO" id="GO:0005829">
    <property type="term" value="C:cytosol"/>
    <property type="evidence" value="ECO:0007669"/>
    <property type="project" value="TreeGrafter"/>
</dbReference>
<dbReference type="InterPro" id="IPR011611">
    <property type="entry name" value="PfkB_dom"/>
</dbReference>
<reference evidence="8 9" key="1">
    <citation type="submission" date="2020-08" db="EMBL/GenBank/DDBJ databases">
        <title>Genomic Encyclopedia of Type Strains, Phase IV (KMG-IV): sequencing the most valuable type-strain genomes for metagenomic binning, comparative biology and taxonomic classification.</title>
        <authorList>
            <person name="Goeker M."/>
        </authorList>
    </citation>
    <scope>NUCLEOTIDE SEQUENCE [LARGE SCALE GENOMIC DNA]</scope>
    <source>
        <strain evidence="8 9">DSM 21793</strain>
    </source>
</reference>
<organism evidence="8 9">
    <name type="scientific">Phenylobacterium haematophilum</name>
    <dbReference type="NCBI Taxonomy" id="98513"/>
    <lineage>
        <taxon>Bacteria</taxon>
        <taxon>Pseudomonadati</taxon>
        <taxon>Pseudomonadota</taxon>
        <taxon>Alphaproteobacteria</taxon>
        <taxon>Caulobacterales</taxon>
        <taxon>Caulobacteraceae</taxon>
        <taxon>Phenylobacterium</taxon>
    </lineage>
</organism>
<evidence type="ECO:0000256" key="2">
    <source>
        <dbReference type="ARBA" id="ARBA00022679"/>
    </source>
</evidence>
<comment type="caution">
    <text evidence="8">The sequence shown here is derived from an EMBL/GenBank/DDBJ whole genome shotgun (WGS) entry which is preliminary data.</text>
</comment>
<gene>
    <name evidence="8" type="ORF">GGQ61_003717</name>
</gene>
<dbReference type="SUPFAM" id="SSF53613">
    <property type="entry name" value="Ribokinase-like"/>
    <property type="match status" value="1"/>
</dbReference>
<keyword evidence="9" id="KW-1185">Reference proteome</keyword>
<dbReference type="PANTHER" id="PTHR46566">
    <property type="entry name" value="1-PHOSPHOFRUCTOKINASE-RELATED"/>
    <property type="match status" value="1"/>
</dbReference>
<evidence type="ECO:0000313" key="9">
    <source>
        <dbReference type="Proteomes" id="UP000530564"/>
    </source>
</evidence>
<dbReference type="EMBL" id="JACIDK010000006">
    <property type="protein sequence ID" value="MBB3892979.1"/>
    <property type="molecule type" value="Genomic_DNA"/>
</dbReference>
<dbReference type="InterPro" id="IPR029056">
    <property type="entry name" value="Ribokinase-like"/>
</dbReference>
<dbReference type="Proteomes" id="UP000530564">
    <property type="component" value="Unassembled WGS sequence"/>
</dbReference>
<evidence type="ECO:0000256" key="4">
    <source>
        <dbReference type="ARBA" id="ARBA00022777"/>
    </source>
</evidence>
<evidence type="ECO:0000256" key="3">
    <source>
        <dbReference type="ARBA" id="ARBA00022741"/>
    </source>
</evidence>
<dbReference type="CDD" id="cd01164">
    <property type="entry name" value="FruK_PfkB_like"/>
    <property type="match status" value="1"/>
</dbReference>